<dbReference type="Pfam" id="PF02367">
    <property type="entry name" value="TsaE"/>
    <property type="match status" value="1"/>
</dbReference>
<evidence type="ECO:0000256" key="6">
    <source>
        <dbReference type="ARBA" id="ARBA00022723"/>
    </source>
</evidence>
<keyword evidence="8" id="KW-0067">ATP-binding</keyword>
<reference evidence="12" key="2">
    <citation type="submission" date="2021-09" db="EMBL/GenBank/DDBJ databases">
        <authorList>
            <person name="Gilroy R."/>
        </authorList>
    </citation>
    <scope>NUCLEOTIDE SEQUENCE</scope>
    <source>
        <strain evidence="12">ChiGjej2B2-7701</strain>
    </source>
</reference>
<dbReference type="NCBIfam" id="TIGR00150">
    <property type="entry name" value="T6A_YjeE"/>
    <property type="match status" value="1"/>
</dbReference>
<evidence type="ECO:0000256" key="10">
    <source>
        <dbReference type="ARBA" id="ARBA00024908"/>
    </source>
</evidence>
<dbReference type="Proteomes" id="UP000746751">
    <property type="component" value="Unassembled WGS sequence"/>
</dbReference>
<proteinExistence type="inferred from homology"/>
<keyword evidence="5" id="KW-0819">tRNA processing</keyword>
<reference evidence="12" key="1">
    <citation type="journal article" date="2021" name="PeerJ">
        <title>Extensive microbial diversity within the chicken gut microbiome revealed by metagenomics and culture.</title>
        <authorList>
            <person name="Gilroy R."/>
            <person name="Ravi A."/>
            <person name="Getino M."/>
            <person name="Pursley I."/>
            <person name="Horton D.L."/>
            <person name="Alikhan N.F."/>
            <person name="Baker D."/>
            <person name="Gharbi K."/>
            <person name="Hall N."/>
            <person name="Watson M."/>
            <person name="Adriaenssens E.M."/>
            <person name="Foster-Nyarko E."/>
            <person name="Jarju S."/>
            <person name="Secka A."/>
            <person name="Antonio M."/>
            <person name="Oren A."/>
            <person name="Chaudhuri R.R."/>
            <person name="La Ragione R."/>
            <person name="Hildebrand F."/>
            <person name="Pallen M.J."/>
        </authorList>
    </citation>
    <scope>NUCLEOTIDE SEQUENCE</scope>
    <source>
        <strain evidence="12">ChiGjej2B2-7701</strain>
    </source>
</reference>
<dbReference type="GO" id="GO:0002949">
    <property type="term" value="P:tRNA threonylcarbamoyladenosine modification"/>
    <property type="evidence" value="ECO:0007669"/>
    <property type="project" value="InterPro"/>
</dbReference>
<evidence type="ECO:0000256" key="9">
    <source>
        <dbReference type="ARBA" id="ARBA00022842"/>
    </source>
</evidence>
<keyword evidence="9" id="KW-0460">Magnesium</keyword>
<evidence type="ECO:0000256" key="5">
    <source>
        <dbReference type="ARBA" id="ARBA00022694"/>
    </source>
</evidence>
<dbReference type="GO" id="GO:0005737">
    <property type="term" value="C:cytoplasm"/>
    <property type="evidence" value="ECO:0007669"/>
    <property type="project" value="UniProtKB-SubCell"/>
</dbReference>
<dbReference type="PANTHER" id="PTHR33540">
    <property type="entry name" value="TRNA THREONYLCARBAMOYLADENOSINE BIOSYNTHESIS PROTEIN TSAE"/>
    <property type="match status" value="1"/>
</dbReference>
<evidence type="ECO:0000313" key="13">
    <source>
        <dbReference type="Proteomes" id="UP000746751"/>
    </source>
</evidence>
<evidence type="ECO:0000256" key="8">
    <source>
        <dbReference type="ARBA" id="ARBA00022840"/>
    </source>
</evidence>
<comment type="function">
    <text evidence="10">Required for the formation of a threonylcarbamoyl group on adenosine at position 37 (t(6)A37) in tRNAs that read codons beginning with adenine. Is involved in the transfer of the threonylcarbamoyl moiety of threonylcarbamoyl-AMP (TC-AMP) to the N6 group of A37, together with TsaD and TsaB. TsaE seems to play an indirect role in the t(6)A biosynthesis pathway, possibly in regulating the core enzymatic function of TsaD.</text>
</comment>
<sequence>MALSRIRAGRFVSESVEDTMEFGRLMAGEVHDGDVLVLTGGLGVGKTHLTKGLSAGLGDTHPVTSPTFALMAVHDGGRIPLFHFDLYRLEHAYELEDTGVYDVLGYEGVCVLEWGEQFQDELTDEFLSVVIQRDPEDETRRLVSLEPHGVRAQELARDIDLAAARIAGAPDATGNGCN</sequence>
<dbReference type="GO" id="GO:0046872">
    <property type="term" value="F:metal ion binding"/>
    <property type="evidence" value="ECO:0007669"/>
    <property type="project" value="UniProtKB-KW"/>
</dbReference>
<dbReference type="GO" id="GO:0005524">
    <property type="term" value="F:ATP binding"/>
    <property type="evidence" value="ECO:0007669"/>
    <property type="project" value="UniProtKB-KW"/>
</dbReference>
<dbReference type="EMBL" id="DYVF01000024">
    <property type="protein sequence ID" value="HJG30400.1"/>
    <property type="molecule type" value="Genomic_DNA"/>
</dbReference>
<dbReference type="SUPFAM" id="SSF52540">
    <property type="entry name" value="P-loop containing nucleoside triphosphate hydrolases"/>
    <property type="match status" value="1"/>
</dbReference>
<evidence type="ECO:0000256" key="7">
    <source>
        <dbReference type="ARBA" id="ARBA00022741"/>
    </source>
</evidence>
<dbReference type="PANTHER" id="PTHR33540:SF2">
    <property type="entry name" value="TRNA THREONYLCARBAMOYLADENOSINE BIOSYNTHESIS PROTEIN TSAE"/>
    <property type="match status" value="1"/>
</dbReference>
<name>A0A921LQW4_9ACTN</name>
<evidence type="ECO:0000313" key="12">
    <source>
        <dbReference type="EMBL" id="HJG30400.1"/>
    </source>
</evidence>
<gene>
    <name evidence="12" type="primary">tsaE</name>
    <name evidence="12" type="ORF">K8U80_03270</name>
</gene>
<keyword evidence="6" id="KW-0479">Metal-binding</keyword>
<evidence type="ECO:0000256" key="2">
    <source>
        <dbReference type="ARBA" id="ARBA00007599"/>
    </source>
</evidence>
<evidence type="ECO:0000256" key="4">
    <source>
        <dbReference type="ARBA" id="ARBA00022490"/>
    </source>
</evidence>
<dbReference type="AlphaFoldDB" id="A0A921LQW4"/>
<dbReference type="Gene3D" id="3.40.50.300">
    <property type="entry name" value="P-loop containing nucleotide triphosphate hydrolases"/>
    <property type="match status" value="1"/>
</dbReference>
<accession>A0A921LQW4</accession>
<comment type="similarity">
    <text evidence="2">Belongs to the TsaE family.</text>
</comment>
<protein>
    <recommendedName>
        <fullName evidence="3">tRNA threonylcarbamoyladenosine biosynthesis protein TsaE</fullName>
    </recommendedName>
    <alternativeName>
        <fullName evidence="11">t(6)A37 threonylcarbamoyladenosine biosynthesis protein TsaE</fullName>
    </alternativeName>
</protein>
<dbReference type="InterPro" id="IPR003442">
    <property type="entry name" value="T6A_TsaE"/>
</dbReference>
<keyword evidence="4" id="KW-0963">Cytoplasm</keyword>
<evidence type="ECO:0000256" key="3">
    <source>
        <dbReference type="ARBA" id="ARBA00019010"/>
    </source>
</evidence>
<evidence type="ECO:0000256" key="1">
    <source>
        <dbReference type="ARBA" id="ARBA00004496"/>
    </source>
</evidence>
<comment type="subcellular location">
    <subcellularLocation>
        <location evidence="1">Cytoplasm</location>
    </subcellularLocation>
</comment>
<dbReference type="InterPro" id="IPR027417">
    <property type="entry name" value="P-loop_NTPase"/>
</dbReference>
<evidence type="ECO:0000256" key="11">
    <source>
        <dbReference type="ARBA" id="ARBA00032441"/>
    </source>
</evidence>
<comment type="caution">
    <text evidence="12">The sequence shown here is derived from an EMBL/GenBank/DDBJ whole genome shotgun (WGS) entry which is preliminary data.</text>
</comment>
<organism evidence="12 13">
    <name type="scientific">Collinsella ihumii</name>
    <dbReference type="NCBI Taxonomy" id="1720204"/>
    <lineage>
        <taxon>Bacteria</taxon>
        <taxon>Bacillati</taxon>
        <taxon>Actinomycetota</taxon>
        <taxon>Coriobacteriia</taxon>
        <taxon>Coriobacteriales</taxon>
        <taxon>Coriobacteriaceae</taxon>
        <taxon>Collinsella</taxon>
    </lineage>
</organism>
<keyword evidence="7" id="KW-0547">Nucleotide-binding</keyword>